<dbReference type="EMBL" id="JAWZSR010000002">
    <property type="protein sequence ID" value="MDX8045321.1"/>
    <property type="molecule type" value="Genomic_DNA"/>
</dbReference>
<gene>
    <name evidence="1" type="ORF">SH601_04900</name>
</gene>
<proteinExistence type="predicted"/>
<name>A0ACC6M2Z7_9BACI</name>
<evidence type="ECO:0000313" key="2">
    <source>
        <dbReference type="Proteomes" id="UP001277972"/>
    </source>
</evidence>
<evidence type="ECO:0000313" key="1">
    <source>
        <dbReference type="EMBL" id="MDX8045321.1"/>
    </source>
</evidence>
<sequence length="108" mass="12739">MTNPFMYEGTFAHEFQHLLHRDTDPDEETFINEGLSDFAQYLVGYGHPTSHVDFFMNNLKNPLTEWGDQSQEQILGDYGIAYLFQLYLYEPAKTIILLCFFYLEQQLL</sequence>
<accession>A0ACC6M2Z7</accession>
<comment type="caution">
    <text evidence="1">The sequence shown here is derived from an EMBL/GenBank/DDBJ whole genome shotgun (WGS) entry which is preliminary data.</text>
</comment>
<protein>
    <submittedName>
        <fullName evidence="1">Uncharacterized protein</fullName>
    </submittedName>
</protein>
<keyword evidence="2" id="KW-1185">Reference proteome</keyword>
<organism evidence="1 2">
    <name type="scientific">Gracilibacillus pellucidus</name>
    <dbReference type="NCBI Taxonomy" id="3095368"/>
    <lineage>
        <taxon>Bacteria</taxon>
        <taxon>Bacillati</taxon>
        <taxon>Bacillota</taxon>
        <taxon>Bacilli</taxon>
        <taxon>Bacillales</taxon>
        <taxon>Bacillaceae</taxon>
        <taxon>Gracilibacillus</taxon>
    </lineage>
</organism>
<reference evidence="1" key="1">
    <citation type="submission" date="2023-11" db="EMBL/GenBank/DDBJ databases">
        <title>Gracilibacillus pellucida a moderately halophilic bacterium isolated from saline soil in Xinjiang province.</title>
        <authorList>
            <person name="Zhang Z."/>
            <person name="Tan F."/>
            <person name="Wang Y."/>
            <person name="Xia M."/>
        </authorList>
    </citation>
    <scope>NUCLEOTIDE SEQUENCE</scope>
    <source>
        <strain evidence="1">S3-1-1</strain>
    </source>
</reference>
<dbReference type="Proteomes" id="UP001277972">
    <property type="component" value="Unassembled WGS sequence"/>
</dbReference>